<evidence type="ECO:0000313" key="13">
    <source>
        <dbReference type="EMBL" id="ACO61885.1"/>
    </source>
</evidence>
<dbReference type="Pfam" id="PF08574">
    <property type="entry name" value="Iwr1"/>
    <property type="match status" value="1"/>
</dbReference>
<feature type="compositionally biased region" description="Basic and acidic residues" evidence="11">
    <location>
        <begin position="213"/>
        <end position="223"/>
    </location>
</feature>
<evidence type="ECO:0000256" key="5">
    <source>
        <dbReference type="ARBA" id="ARBA00017036"/>
    </source>
</evidence>
<dbReference type="InterPro" id="IPR040218">
    <property type="entry name" value="SLC7A6OS"/>
</dbReference>
<evidence type="ECO:0000313" key="14">
    <source>
        <dbReference type="Proteomes" id="UP000002009"/>
    </source>
</evidence>
<feature type="domain" description="Transcription factor Iwr1" evidence="12">
    <location>
        <begin position="259"/>
        <end position="343"/>
    </location>
</feature>
<protein>
    <recommendedName>
        <fullName evidence="5">Probable RNA polymerase II nuclear localization protein SLC7A6OS</fullName>
    </recommendedName>
</protein>
<dbReference type="KEGG" id="mis:MICPUN_57175"/>
<keyword evidence="9" id="KW-0539">Nucleus</keyword>
<dbReference type="GeneID" id="8242244"/>
<dbReference type="InParanoid" id="C1E2B2"/>
<evidence type="ECO:0000256" key="8">
    <source>
        <dbReference type="ARBA" id="ARBA00022927"/>
    </source>
</evidence>
<feature type="region of interest" description="Disordered" evidence="11">
    <location>
        <begin position="459"/>
        <end position="490"/>
    </location>
</feature>
<feature type="coiled-coil region" evidence="10">
    <location>
        <begin position="602"/>
        <end position="662"/>
    </location>
</feature>
<dbReference type="Proteomes" id="UP000002009">
    <property type="component" value="Chromosome 3"/>
</dbReference>
<evidence type="ECO:0000256" key="1">
    <source>
        <dbReference type="ARBA" id="ARBA00003202"/>
    </source>
</evidence>
<feature type="region of interest" description="Disordered" evidence="11">
    <location>
        <begin position="179"/>
        <end position="223"/>
    </location>
</feature>
<evidence type="ECO:0000256" key="2">
    <source>
        <dbReference type="ARBA" id="ARBA00004123"/>
    </source>
</evidence>
<feature type="region of interest" description="Disordered" evidence="11">
    <location>
        <begin position="523"/>
        <end position="546"/>
    </location>
</feature>
<name>C1E2B2_MICCC</name>
<comment type="similarity">
    <text evidence="4">Belongs to the IWR1/SLC7A6OS family.</text>
</comment>
<accession>C1E2B2</accession>
<dbReference type="GO" id="GO:0005737">
    <property type="term" value="C:cytoplasm"/>
    <property type="evidence" value="ECO:0007669"/>
    <property type="project" value="UniProtKB-SubCell"/>
</dbReference>
<evidence type="ECO:0000256" key="6">
    <source>
        <dbReference type="ARBA" id="ARBA00022448"/>
    </source>
</evidence>
<keyword evidence="10" id="KW-0175">Coiled coil</keyword>
<organism evidence="13 14">
    <name type="scientific">Micromonas commoda (strain RCC299 / NOUM17 / CCMP2709)</name>
    <name type="common">Picoplanktonic green alga</name>
    <dbReference type="NCBI Taxonomy" id="296587"/>
    <lineage>
        <taxon>Eukaryota</taxon>
        <taxon>Viridiplantae</taxon>
        <taxon>Chlorophyta</taxon>
        <taxon>Mamiellophyceae</taxon>
        <taxon>Mamiellales</taxon>
        <taxon>Mamiellaceae</taxon>
        <taxon>Micromonas</taxon>
    </lineage>
</organism>
<feature type="region of interest" description="Disordered" evidence="11">
    <location>
        <begin position="319"/>
        <end position="369"/>
    </location>
</feature>
<evidence type="ECO:0000256" key="3">
    <source>
        <dbReference type="ARBA" id="ARBA00004496"/>
    </source>
</evidence>
<keyword evidence="6" id="KW-0813">Transport</keyword>
<dbReference type="PANTHER" id="PTHR31196">
    <property type="entry name" value="RNA POLYMERASE II NUCLEAR LOCALIZATION PROTEIN SLC7A6OS-RELATED"/>
    <property type="match status" value="1"/>
</dbReference>
<evidence type="ECO:0000256" key="4">
    <source>
        <dbReference type="ARBA" id="ARBA00010218"/>
    </source>
</evidence>
<keyword evidence="14" id="KW-1185">Reference proteome</keyword>
<evidence type="ECO:0000256" key="10">
    <source>
        <dbReference type="SAM" id="Coils"/>
    </source>
</evidence>
<dbReference type="InterPro" id="IPR013883">
    <property type="entry name" value="TF_Iwr1_dom"/>
</dbReference>
<proteinExistence type="inferred from homology"/>
<feature type="compositionally biased region" description="Acidic residues" evidence="11">
    <location>
        <begin position="335"/>
        <end position="348"/>
    </location>
</feature>
<dbReference type="RefSeq" id="XP_002500627.1">
    <property type="nucleotide sequence ID" value="XM_002500581.1"/>
</dbReference>
<keyword evidence="8" id="KW-0653">Protein transport</keyword>
<dbReference type="EMBL" id="CP001324">
    <property type="protein sequence ID" value="ACO61885.1"/>
    <property type="molecule type" value="Genomic_DNA"/>
</dbReference>
<evidence type="ECO:0000256" key="7">
    <source>
        <dbReference type="ARBA" id="ARBA00022490"/>
    </source>
</evidence>
<keyword evidence="7" id="KW-0963">Cytoplasm</keyword>
<comment type="function">
    <text evidence="1">Directs RNA polymerase II nuclear import.</text>
</comment>
<dbReference type="AlphaFoldDB" id="C1E2B2"/>
<sequence>MASALPVVVRVKRKRELAPVDTIVVEAEESHAAKRRARDAALAAELDTALSGALGDSVDERQSSIAGGHGSERAPLEGTGRPNRRRFRRVQMTLSVADAQDEGRVRELVQTVVAATRKRVQEDVASGGESTSLSKVTDGIVDPASHPTKRATRLTRPANARSTSDAMSGHFRMYDLVCDEGEAPPPAKPSPSTRKPVGAGLRRGARPPPPPRDATDEPREEDPARLLCNYAPMLREYLGTDALGTNGETGVTEGGDDDDKYVYDVYVRADDDDEEDDEGANSKFVGDVNAKANLASLIYVNSEDAALFEWMDGLAEEYDHEDDVDSQDSNREDAPDADYPEDESDSYSEGDSREDWVGGSDDDGFGSRHRGGYNWVDGGVEGDYSGDDDVYDEFHGGIERHSGYREGSMSAKKPGWDGSTKILEASTGTEAGSTLAWVEQSRLNRKEFNDQLENSLKLVGLSRRNPKRSKSMTQKRKGLHERHATASLSPIETGVLDELQSLLATAAAHPPDSERVANLDDATTATASTPPPPPTATGFDPAKTPHAGRVVMPAAKPGAKILRGSVVGDLRATLEETRSLLSDRDEQLRKARLREAELMTALESERQCVLRAERRIESLERALGVADPQGVFPVPANVHTENDELEASAQILEASFDEYLDEKSVTERGHGSRDLREPLDIVARAEAAVRGAIEEAARAVCAEASAKEAVRLMTEAETQTALAEALRASRRREEALAARISVLERDRAARISVGSRGPPSIIPSAAREAILAKAASREANLERGDGRSRGLAPSPALVQLLNKESSGHRSRADGAIVTS</sequence>
<dbReference type="PANTHER" id="PTHR31196:SF2">
    <property type="entry name" value="RNA POLYMERASE II NUCLEAR LOCALIZATION PROTEIN SLC7A6OS-RELATED"/>
    <property type="match status" value="1"/>
</dbReference>
<comment type="subcellular location">
    <subcellularLocation>
        <location evidence="3">Cytoplasm</location>
    </subcellularLocation>
    <subcellularLocation>
        <location evidence="2">Nucleus</location>
    </subcellularLocation>
</comment>
<gene>
    <name evidence="13" type="ORF">MICPUN_57175</name>
</gene>
<evidence type="ECO:0000259" key="12">
    <source>
        <dbReference type="Pfam" id="PF08574"/>
    </source>
</evidence>
<dbReference type="GO" id="GO:0005634">
    <property type="term" value="C:nucleus"/>
    <property type="evidence" value="ECO:0007669"/>
    <property type="project" value="UniProtKB-SubCell"/>
</dbReference>
<reference evidence="13 14" key="1">
    <citation type="journal article" date="2009" name="Science">
        <title>Green evolution and dynamic adaptations revealed by genomes of the marine picoeukaryotes Micromonas.</title>
        <authorList>
            <person name="Worden A.Z."/>
            <person name="Lee J.H."/>
            <person name="Mock T."/>
            <person name="Rouze P."/>
            <person name="Simmons M.P."/>
            <person name="Aerts A.L."/>
            <person name="Allen A.E."/>
            <person name="Cuvelier M.L."/>
            <person name="Derelle E."/>
            <person name="Everett M.V."/>
            <person name="Foulon E."/>
            <person name="Grimwood J."/>
            <person name="Gundlach H."/>
            <person name="Henrissat B."/>
            <person name="Napoli C."/>
            <person name="McDonald S.M."/>
            <person name="Parker M.S."/>
            <person name="Rombauts S."/>
            <person name="Salamov A."/>
            <person name="Von Dassow P."/>
            <person name="Badger J.H."/>
            <person name="Coutinho P.M."/>
            <person name="Demir E."/>
            <person name="Dubchak I."/>
            <person name="Gentemann C."/>
            <person name="Eikrem W."/>
            <person name="Gready J.E."/>
            <person name="John U."/>
            <person name="Lanier W."/>
            <person name="Lindquist E.A."/>
            <person name="Lucas S."/>
            <person name="Mayer K.F."/>
            <person name="Moreau H."/>
            <person name="Not F."/>
            <person name="Otillar R."/>
            <person name="Panaud O."/>
            <person name="Pangilinan J."/>
            <person name="Paulsen I."/>
            <person name="Piegu B."/>
            <person name="Poliakov A."/>
            <person name="Robbens S."/>
            <person name="Schmutz J."/>
            <person name="Toulza E."/>
            <person name="Wyss T."/>
            <person name="Zelensky A."/>
            <person name="Zhou K."/>
            <person name="Armbrust E.V."/>
            <person name="Bhattacharya D."/>
            <person name="Goodenough U.W."/>
            <person name="Van de Peer Y."/>
            <person name="Grigoriev I.V."/>
        </authorList>
    </citation>
    <scope>NUCLEOTIDE SEQUENCE [LARGE SCALE GENOMIC DNA]</scope>
    <source>
        <strain evidence="14">RCC299 / NOUM17</strain>
    </source>
</reference>
<feature type="compositionally biased region" description="Basic residues" evidence="11">
    <location>
        <begin position="464"/>
        <end position="480"/>
    </location>
</feature>
<evidence type="ECO:0000256" key="9">
    <source>
        <dbReference type="ARBA" id="ARBA00023242"/>
    </source>
</evidence>
<evidence type="ECO:0000256" key="11">
    <source>
        <dbReference type="SAM" id="MobiDB-lite"/>
    </source>
</evidence>
<feature type="region of interest" description="Disordered" evidence="11">
    <location>
        <begin position="122"/>
        <end position="166"/>
    </location>
</feature>
<dbReference type="GO" id="GO:0015031">
    <property type="term" value="P:protein transport"/>
    <property type="evidence" value="ECO:0007669"/>
    <property type="project" value="UniProtKB-KW"/>
</dbReference>
<feature type="region of interest" description="Disordered" evidence="11">
    <location>
        <begin position="54"/>
        <end position="83"/>
    </location>
</feature>